<keyword evidence="3" id="KW-1185">Reference proteome</keyword>
<feature type="region of interest" description="Disordered" evidence="1">
    <location>
        <begin position="1"/>
        <end position="22"/>
    </location>
</feature>
<dbReference type="AlphaFoldDB" id="A0A151K386"/>
<dbReference type="EMBL" id="LKEY01038703">
    <property type="protein sequence ID" value="KYN50589.1"/>
    <property type="molecule type" value="Genomic_DNA"/>
</dbReference>
<comment type="caution">
    <text evidence="2">The sequence shown here is derived from an EMBL/GenBank/DDBJ whole genome shotgun (WGS) entry which is preliminary data.</text>
</comment>
<feature type="compositionally biased region" description="Pro residues" evidence="1">
    <location>
        <begin position="1"/>
        <end position="21"/>
    </location>
</feature>
<evidence type="ECO:0000313" key="3">
    <source>
        <dbReference type="Proteomes" id="UP000078492"/>
    </source>
</evidence>
<dbReference type="Proteomes" id="UP000078492">
    <property type="component" value="Unassembled WGS sequence"/>
</dbReference>
<gene>
    <name evidence="2" type="ORF">ALC57_09943</name>
</gene>
<proteinExistence type="predicted"/>
<sequence length="135" mass="15090">SPSPPSRSSSPPPRLPSPIEPASPALSEALTLRIFPDTPPLTPDPPPRSYFFLQESDSFESLIRQFPRTTEPIPEGTYTIGPHYFDPQEIRRAIAAIPLHSEITVFIPNSAYPYLIPVEFFFNLFPPSSATIREL</sequence>
<organism evidence="2 3">
    <name type="scientific">Trachymyrmex cornetzi</name>
    <dbReference type="NCBI Taxonomy" id="471704"/>
    <lineage>
        <taxon>Eukaryota</taxon>
        <taxon>Metazoa</taxon>
        <taxon>Ecdysozoa</taxon>
        <taxon>Arthropoda</taxon>
        <taxon>Hexapoda</taxon>
        <taxon>Insecta</taxon>
        <taxon>Pterygota</taxon>
        <taxon>Neoptera</taxon>
        <taxon>Endopterygota</taxon>
        <taxon>Hymenoptera</taxon>
        <taxon>Apocrita</taxon>
        <taxon>Aculeata</taxon>
        <taxon>Formicoidea</taxon>
        <taxon>Formicidae</taxon>
        <taxon>Myrmicinae</taxon>
        <taxon>Trachymyrmex</taxon>
    </lineage>
</organism>
<feature type="non-terminal residue" evidence="2">
    <location>
        <position position="135"/>
    </location>
</feature>
<evidence type="ECO:0000313" key="2">
    <source>
        <dbReference type="EMBL" id="KYN50589.1"/>
    </source>
</evidence>
<protein>
    <submittedName>
        <fullName evidence="2">Uncharacterized protein</fullName>
    </submittedName>
</protein>
<name>A0A151K386_9HYME</name>
<reference evidence="2 3" key="1">
    <citation type="submission" date="2015-09" db="EMBL/GenBank/DDBJ databases">
        <title>Trachymyrmex cornetzi WGS genome.</title>
        <authorList>
            <person name="Nygaard S."/>
            <person name="Hu H."/>
            <person name="Boomsma J."/>
            <person name="Zhang G."/>
        </authorList>
    </citation>
    <scope>NUCLEOTIDE SEQUENCE [LARGE SCALE GENOMIC DNA]</scope>
    <source>
        <strain evidence="2">Tcor2-1</strain>
        <tissue evidence="2">Whole body</tissue>
    </source>
</reference>
<accession>A0A151K386</accession>
<evidence type="ECO:0000256" key="1">
    <source>
        <dbReference type="SAM" id="MobiDB-lite"/>
    </source>
</evidence>